<comment type="caution">
    <text evidence="8">The sequence shown here is derived from an EMBL/GenBank/DDBJ whole genome shotgun (WGS) entry which is preliminary data.</text>
</comment>
<dbReference type="PANTHER" id="PTHR30582">
    <property type="entry name" value="L,D-TRANSPEPTIDASE"/>
    <property type="match status" value="1"/>
</dbReference>
<keyword evidence="4 6" id="KW-0573">Peptidoglycan synthesis</keyword>
<organism evidence="8 9">
    <name type="scientific">Limosilactobacillus panis</name>
    <dbReference type="NCBI Taxonomy" id="47493"/>
    <lineage>
        <taxon>Bacteria</taxon>
        <taxon>Bacillati</taxon>
        <taxon>Bacillota</taxon>
        <taxon>Bacilli</taxon>
        <taxon>Lactobacillales</taxon>
        <taxon>Lactobacillaceae</taxon>
        <taxon>Limosilactobacillus</taxon>
    </lineage>
</organism>
<dbReference type="PANTHER" id="PTHR30582:SF2">
    <property type="entry name" value="L,D-TRANSPEPTIDASE YCIB-RELATED"/>
    <property type="match status" value="1"/>
</dbReference>
<reference evidence="8" key="2">
    <citation type="submission" date="2023-06" db="EMBL/GenBank/DDBJ databases">
        <authorList>
            <person name="Zeman M."/>
            <person name="Kubasova T."/>
            <person name="Jahodarova E."/>
            <person name="Nykrynova M."/>
            <person name="Rychlik I."/>
        </authorList>
    </citation>
    <scope>NUCLEOTIDE SEQUENCE</scope>
    <source>
        <strain evidence="8">105_WCHN</strain>
    </source>
</reference>
<keyword evidence="2 8" id="KW-0808">Transferase</keyword>
<dbReference type="InterPro" id="IPR005490">
    <property type="entry name" value="LD_TPept_cat_dom"/>
</dbReference>
<name>A0ABT7VMD8_9LACO</name>
<evidence type="ECO:0000256" key="6">
    <source>
        <dbReference type="PROSITE-ProRule" id="PRU01373"/>
    </source>
</evidence>
<keyword evidence="5 6" id="KW-0961">Cell wall biogenesis/degradation</keyword>
<dbReference type="Pfam" id="PF03734">
    <property type="entry name" value="YkuD"/>
    <property type="match status" value="1"/>
</dbReference>
<dbReference type="GO" id="GO:0016740">
    <property type="term" value="F:transferase activity"/>
    <property type="evidence" value="ECO:0007669"/>
    <property type="project" value="UniProtKB-KW"/>
</dbReference>
<dbReference type="RefSeq" id="WP_289560041.1">
    <property type="nucleotide sequence ID" value="NZ_JAUDEO010000022.1"/>
</dbReference>
<dbReference type="InterPro" id="IPR038063">
    <property type="entry name" value="Transpep_catalytic_dom"/>
</dbReference>
<evidence type="ECO:0000256" key="4">
    <source>
        <dbReference type="ARBA" id="ARBA00022984"/>
    </source>
</evidence>
<dbReference type="CDD" id="cd16913">
    <property type="entry name" value="YkuD_like"/>
    <property type="match status" value="1"/>
</dbReference>
<dbReference type="EMBL" id="JAUDEO010000022">
    <property type="protein sequence ID" value="MDM8333901.1"/>
    <property type="molecule type" value="Genomic_DNA"/>
</dbReference>
<dbReference type="InterPro" id="IPR050979">
    <property type="entry name" value="LD-transpeptidase"/>
</dbReference>
<evidence type="ECO:0000259" key="7">
    <source>
        <dbReference type="PROSITE" id="PS52029"/>
    </source>
</evidence>
<protein>
    <submittedName>
        <fullName evidence="8">L,D-transpeptidase</fullName>
        <ecNumber evidence="8">2.-.-.-</ecNumber>
    </submittedName>
</protein>
<dbReference type="EC" id="2.-.-.-" evidence="8"/>
<reference evidence="8" key="1">
    <citation type="submission" date="2023-06" db="EMBL/GenBank/DDBJ databases">
        <title>Identification and characterization of horizontal gene transfer across gut microbiota members of farm animals based on homology search.</title>
        <authorList>
            <person name="Schwarzerova J."/>
            <person name="Nykrynova M."/>
            <person name="Jureckova K."/>
            <person name="Cejkova D."/>
            <person name="Rychlik I."/>
        </authorList>
    </citation>
    <scope>NUCLEOTIDE SEQUENCE</scope>
    <source>
        <strain evidence="8">105_WCHN</strain>
    </source>
</reference>
<dbReference type="SUPFAM" id="SSF141523">
    <property type="entry name" value="L,D-transpeptidase catalytic domain-like"/>
    <property type="match status" value="1"/>
</dbReference>
<evidence type="ECO:0000256" key="1">
    <source>
        <dbReference type="ARBA" id="ARBA00004752"/>
    </source>
</evidence>
<keyword evidence="3 6" id="KW-0133">Cell shape</keyword>
<feature type="domain" description="L,D-TPase catalytic" evidence="7">
    <location>
        <begin position="87"/>
        <end position="220"/>
    </location>
</feature>
<dbReference type="Proteomes" id="UP001529423">
    <property type="component" value="Unassembled WGS sequence"/>
</dbReference>
<feature type="active site" description="Nucleophile" evidence="6">
    <location>
        <position position="196"/>
    </location>
</feature>
<accession>A0ABT7VMD8</accession>
<dbReference type="PROSITE" id="PS52029">
    <property type="entry name" value="LD_TPASE"/>
    <property type="match status" value="1"/>
</dbReference>
<evidence type="ECO:0000256" key="5">
    <source>
        <dbReference type="ARBA" id="ARBA00023316"/>
    </source>
</evidence>
<keyword evidence="9" id="KW-1185">Reference proteome</keyword>
<dbReference type="Gene3D" id="2.40.440.10">
    <property type="entry name" value="L,D-transpeptidase catalytic domain-like"/>
    <property type="match status" value="1"/>
</dbReference>
<evidence type="ECO:0000256" key="2">
    <source>
        <dbReference type="ARBA" id="ARBA00022679"/>
    </source>
</evidence>
<gene>
    <name evidence="8" type="ORF">QUW46_04865</name>
</gene>
<proteinExistence type="predicted"/>
<evidence type="ECO:0000313" key="9">
    <source>
        <dbReference type="Proteomes" id="UP001529423"/>
    </source>
</evidence>
<sequence>MTLKLKYLIYLIFCCLVVGVVLSHRVQTVHRQQAIQEAQRAKQMTQKTKQAAHATSTAAVGAMRQPINWRKSSETKPYPNLAAAKHLWVKVQLKQNRTYVYDGKKLIYTMYCTGGKYRTDPKTGEQKSMTPTGTYHIEDQRGDSFYNSELQEGAKYYVSWKNHGTYLFHSVPTSSGGKINTKEAAKLGKTQGSHGCVRLSVPDARWFSKTVPVGTKVVITN</sequence>
<evidence type="ECO:0000313" key="8">
    <source>
        <dbReference type="EMBL" id="MDM8333901.1"/>
    </source>
</evidence>
<evidence type="ECO:0000256" key="3">
    <source>
        <dbReference type="ARBA" id="ARBA00022960"/>
    </source>
</evidence>
<feature type="active site" description="Proton donor/acceptor" evidence="6">
    <location>
        <position position="169"/>
    </location>
</feature>
<comment type="pathway">
    <text evidence="1 6">Cell wall biogenesis; peptidoglycan biosynthesis.</text>
</comment>